<comment type="pathway">
    <text evidence="2 14">Cell wall biogenesis; peptidoglycan biosynthesis.</text>
</comment>
<evidence type="ECO:0000256" key="3">
    <source>
        <dbReference type="ARBA" id="ARBA00012211"/>
    </source>
</evidence>
<evidence type="ECO:0000256" key="4">
    <source>
        <dbReference type="ARBA" id="ARBA00022490"/>
    </source>
</evidence>
<dbReference type="InterPro" id="IPR036565">
    <property type="entry name" value="Mur-like_cat_sf"/>
</dbReference>
<evidence type="ECO:0000259" key="16">
    <source>
        <dbReference type="Pfam" id="PF02875"/>
    </source>
</evidence>
<evidence type="ECO:0000259" key="17">
    <source>
        <dbReference type="Pfam" id="PF08245"/>
    </source>
</evidence>
<organism evidence="18 19">
    <name type="scientific">Phoenicibacter congonensis</name>
    <dbReference type="NCBI Taxonomy" id="1944646"/>
    <lineage>
        <taxon>Bacteria</taxon>
        <taxon>Bacillati</taxon>
        <taxon>Actinomycetota</taxon>
        <taxon>Coriobacteriia</taxon>
        <taxon>Eggerthellales</taxon>
        <taxon>Eggerthellaceae</taxon>
        <taxon>Phoenicibacter</taxon>
    </lineage>
</organism>
<dbReference type="GO" id="GO:0009252">
    <property type="term" value="P:peptidoglycan biosynthetic process"/>
    <property type="evidence" value="ECO:0007669"/>
    <property type="project" value="UniProtKB-UniRule"/>
</dbReference>
<dbReference type="InterPro" id="IPR036615">
    <property type="entry name" value="Mur_ligase_C_dom_sf"/>
</dbReference>
<comment type="similarity">
    <text evidence="14">Belongs to the MurCDEF family.</text>
</comment>
<evidence type="ECO:0000256" key="1">
    <source>
        <dbReference type="ARBA" id="ARBA00004496"/>
    </source>
</evidence>
<keyword evidence="4 14" id="KW-0963">Cytoplasm</keyword>
<proteinExistence type="inferred from homology"/>
<dbReference type="GO" id="GO:0051301">
    <property type="term" value="P:cell division"/>
    <property type="evidence" value="ECO:0007669"/>
    <property type="project" value="UniProtKB-KW"/>
</dbReference>
<dbReference type="HAMAP" id="MF_00046">
    <property type="entry name" value="MurC"/>
    <property type="match status" value="1"/>
</dbReference>
<dbReference type="Pfam" id="PF02875">
    <property type="entry name" value="Mur_ligase_C"/>
    <property type="match status" value="1"/>
</dbReference>
<evidence type="ECO:0000256" key="5">
    <source>
        <dbReference type="ARBA" id="ARBA00022598"/>
    </source>
</evidence>
<dbReference type="PANTHER" id="PTHR43445:SF3">
    <property type="entry name" value="UDP-N-ACETYLMURAMATE--L-ALANINE LIGASE"/>
    <property type="match status" value="1"/>
</dbReference>
<dbReference type="AlphaFoldDB" id="A0AA43RJ06"/>
<dbReference type="InterPro" id="IPR005758">
    <property type="entry name" value="UDP-N-AcMur_Ala_ligase_MurC"/>
</dbReference>
<dbReference type="GO" id="GO:0005524">
    <property type="term" value="F:ATP binding"/>
    <property type="evidence" value="ECO:0007669"/>
    <property type="project" value="UniProtKB-UniRule"/>
</dbReference>
<evidence type="ECO:0000256" key="6">
    <source>
        <dbReference type="ARBA" id="ARBA00022618"/>
    </source>
</evidence>
<feature type="domain" description="Mur ligase central" evidence="17">
    <location>
        <begin position="115"/>
        <end position="294"/>
    </location>
</feature>
<dbReference type="Gene3D" id="3.40.50.720">
    <property type="entry name" value="NAD(P)-binding Rossmann-like Domain"/>
    <property type="match status" value="1"/>
</dbReference>
<evidence type="ECO:0000256" key="10">
    <source>
        <dbReference type="ARBA" id="ARBA00022984"/>
    </source>
</evidence>
<evidence type="ECO:0000313" key="18">
    <source>
        <dbReference type="EMBL" id="MDO4842123.1"/>
    </source>
</evidence>
<keyword evidence="11 14" id="KW-0131">Cell cycle</keyword>
<protein>
    <recommendedName>
        <fullName evidence="3 14">UDP-N-acetylmuramate--L-alanine ligase</fullName>
        <ecNumber evidence="3 14">6.3.2.8</ecNumber>
    </recommendedName>
    <alternativeName>
        <fullName evidence="14">UDP-N-acetylmuramoyl-L-alanine synthetase</fullName>
    </alternativeName>
</protein>
<dbReference type="GO" id="GO:0005737">
    <property type="term" value="C:cytoplasm"/>
    <property type="evidence" value="ECO:0007669"/>
    <property type="project" value="UniProtKB-SubCell"/>
</dbReference>
<keyword evidence="19" id="KW-1185">Reference proteome</keyword>
<dbReference type="Pfam" id="PF01225">
    <property type="entry name" value="Mur_ligase"/>
    <property type="match status" value="1"/>
</dbReference>
<dbReference type="NCBIfam" id="TIGR01082">
    <property type="entry name" value="murC"/>
    <property type="match status" value="1"/>
</dbReference>
<dbReference type="InterPro" id="IPR004101">
    <property type="entry name" value="Mur_ligase_C"/>
</dbReference>
<dbReference type="GO" id="GO:0008763">
    <property type="term" value="F:UDP-N-acetylmuramate-L-alanine ligase activity"/>
    <property type="evidence" value="ECO:0007669"/>
    <property type="project" value="UniProtKB-UniRule"/>
</dbReference>
<evidence type="ECO:0000256" key="8">
    <source>
        <dbReference type="ARBA" id="ARBA00022840"/>
    </source>
</evidence>
<dbReference type="Pfam" id="PF08245">
    <property type="entry name" value="Mur_ligase_M"/>
    <property type="match status" value="1"/>
</dbReference>
<keyword evidence="5 14" id="KW-0436">Ligase</keyword>
<comment type="function">
    <text evidence="14">Cell wall formation.</text>
</comment>
<dbReference type="SUPFAM" id="SSF53623">
    <property type="entry name" value="MurD-like peptide ligases, catalytic domain"/>
    <property type="match status" value="1"/>
</dbReference>
<reference evidence="18" key="1">
    <citation type="submission" date="2023-07" db="EMBL/GenBank/DDBJ databases">
        <title>Between Cages and Wild: Unraveling the Impact of Captivity on Animal Microbiomes and Antimicrobial Resistance.</title>
        <authorList>
            <person name="Schmartz G.P."/>
            <person name="Rehner J."/>
            <person name="Schuff M.J."/>
            <person name="Becker S.L."/>
            <person name="Kravczyk M."/>
            <person name="Gurevich A."/>
            <person name="Francke R."/>
            <person name="Mueller R."/>
            <person name="Keller V."/>
            <person name="Keller A."/>
        </authorList>
    </citation>
    <scope>NUCLEOTIDE SEQUENCE</scope>
    <source>
        <strain evidence="18">S12M_St_49</strain>
    </source>
</reference>
<dbReference type="InterPro" id="IPR050061">
    <property type="entry name" value="MurCDEF_pg_biosynth"/>
</dbReference>
<comment type="caution">
    <text evidence="18">The sequence shown here is derived from an EMBL/GenBank/DDBJ whole genome shotgun (WGS) entry which is preliminary data.</text>
</comment>
<dbReference type="EMBL" id="JAUMVS010000096">
    <property type="protein sequence ID" value="MDO4842123.1"/>
    <property type="molecule type" value="Genomic_DNA"/>
</dbReference>
<evidence type="ECO:0000256" key="14">
    <source>
        <dbReference type="HAMAP-Rule" id="MF_00046"/>
    </source>
</evidence>
<comment type="catalytic activity">
    <reaction evidence="13 14">
        <text>UDP-N-acetyl-alpha-D-muramate + L-alanine + ATP = UDP-N-acetyl-alpha-D-muramoyl-L-alanine + ADP + phosphate + H(+)</text>
        <dbReference type="Rhea" id="RHEA:23372"/>
        <dbReference type="ChEBI" id="CHEBI:15378"/>
        <dbReference type="ChEBI" id="CHEBI:30616"/>
        <dbReference type="ChEBI" id="CHEBI:43474"/>
        <dbReference type="ChEBI" id="CHEBI:57972"/>
        <dbReference type="ChEBI" id="CHEBI:70757"/>
        <dbReference type="ChEBI" id="CHEBI:83898"/>
        <dbReference type="ChEBI" id="CHEBI:456216"/>
        <dbReference type="EC" id="6.3.2.8"/>
    </reaction>
</comment>
<evidence type="ECO:0000313" key="19">
    <source>
        <dbReference type="Proteomes" id="UP001168575"/>
    </source>
</evidence>
<evidence type="ECO:0000256" key="2">
    <source>
        <dbReference type="ARBA" id="ARBA00004752"/>
    </source>
</evidence>
<accession>A0AA43RJ06</accession>
<gene>
    <name evidence="14 18" type="primary">murC</name>
    <name evidence="18" type="ORF">Q3982_05545</name>
</gene>
<sequence>MTDSNKTHNKLHFIGIGGVGMSGLARIASSQGIRCSGSDLKASRFTEQLEKSWIPVSIGQDAKNVPEGDDVTVVVSTAIMDDNPELLEAKRRGLDIIHRAQLLSYLGKDLKTLAVAGTHGKTTTSSMLACVLDDMGLDPTFVIGGMVLAYNTNARPGSGEYYVVEADESDKSLTCLNPHAVIVTSIESDHLDHYKSLDEIYEKFGQFIASVPDGNPAVVCADDKKLVELAKANAQNVVTYGFSEDADVRIVESERVGVGSVFKVQLASGEIIDSAIMKNPGTHNELNATAVLALIEALGLDVKQAAIKLHNFAGVHRRFELVGSANGVTVIDDYAHHPTEIKATIKAAKELDFNNVHVIFQPHRYSRANLFCDVLAKEFSEAFDDADSLIFTNVYAAGETPIPGISGQTFLDTVLTHSGHPDAEYVPRLADVTTHIANKAKSGDLVITMGAGDITEIGPLILDEIKKKN</sequence>
<keyword evidence="6 14" id="KW-0132">Cell division</keyword>
<keyword evidence="7 14" id="KW-0547">Nucleotide-binding</keyword>
<feature type="domain" description="Mur ligase C-terminal" evidence="16">
    <location>
        <begin position="317"/>
        <end position="452"/>
    </location>
</feature>
<dbReference type="SUPFAM" id="SSF53244">
    <property type="entry name" value="MurD-like peptide ligases, peptide-binding domain"/>
    <property type="match status" value="1"/>
</dbReference>
<dbReference type="Proteomes" id="UP001168575">
    <property type="component" value="Unassembled WGS sequence"/>
</dbReference>
<evidence type="ECO:0000256" key="9">
    <source>
        <dbReference type="ARBA" id="ARBA00022960"/>
    </source>
</evidence>
<keyword evidence="10 14" id="KW-0573">Peptidoglycan synthesis</keyword>
<keyword evidence="9 14" id="KW-0133">Cell shape</keyword>
<dbReference type="InterPro" id="IPR000713">
    <property type="entry name" value="Mur_ligase_N"/>
</dbReference>
<feature type="domain" description="Mur ligase N-terminal catalytic" evidence="15">
    <location>
        <begin position="11"/>
        <end position="106"/>
    </location>
</feature>
<dbReference type="EC" id="6.3.2.8" evidence="3 14"/>
<dbReference type="PANTHER" id="PTHR43445">
    <property type="entry name" value="UDP-N-ACETYLMURAMATE--L-ALANINE LIGASE-RELATED"/>
    <property type="match status" value="1"/>
</dbReference>
<evidence type="ECO:0000256" key="12">
    <source>
        <dbReference type="ARBA" id="ARBA00023316"/>
    </source>
</evidence>
<keyword evidence="8 14" id="KW-0067">ATP-binding</keyword>
<feature type="binding site" evidence="14">
    <location>
        <begin position="117"/>
        <end position="123"/>
    </location>
    <ligand>
        <name>ATP</name>
        <dbReference type="ChEBI" id="CHEBI:30616"/>
    </ligand>
</feature>
<evidence type="ECO:0000256" key="13">
    <source>
        <dbReference type="ARBA" id="ARBA00047833"/>
    </source>
</evidence>
<dbReference type="InterPro" id="IPR013221">
    <property type="entry name" value="Mur_ligase_cen"/>
</dbReference>
<keyword evidence="12 14" id="KW-0961">Cell wall biogenesis/degradation</keyword>
<evidence type="ECO:0000259" key="15">
    <source>
        <dbReference type="Pfam" id="PF01225"/>
    </source>
</evidence>
<dbReference type="Gene3D" id="3.40.1190.10">
    <property type="entry name" value="Mur-like, catalytic domain"/>
    <property type="match status" value="1"/>
</dbReference>
<comment type="subcellular location">
    <subcellularLocation>
        <location evidence="1 14">Cytoplasm</location>
    </subcellularLocation>
</comment>
<dbReference type="SUPFAM" id="SSF51984">
    <property type="entry name" value="MurCD N-terminal domain"/>
    <property type="match status" value="1"/>
</dbReference>
<dbReference type="GO" id="GO:0071555">
    <property type="term" value="P:cell wall organization"/>
    <property type="evidence" value="ECO:0007669"/>
    <property type="project" value="UniProtKB-KW"/>
</dbReference>
<evidence type="ECO:0000256" key="11">
    <source>
        <dbReference type="ARBA" id="ARBA00023306"/>
    </source>
</evidence>
<dbReference type="GO" id="GO:0008360">
    <property type="term" value="P:regulation of cell shape"/>
    <property type="evidence" value="ECO:0007669"/>
    <property type="project" value="UniProtKB-KW"/>
</dbReference>
<evidence type="ECO:0000256" key="7">
    <source>
        <dbReference type="ARBA" id="ARBA00022741"/>
    </source>
</evidence>
<name>A0AA43RJ06_9ACTN</name>
<dbReference type="Gene3D" id="3.90.190.20">
    <property type="entry name" value="Mur ligase, C-terminal domain"/>
    <property type="match status" value="1"/>
</dbReference>